<proteinExistence type="predicted"/>
<gene>
    <name evidence="1" type="ORF">QI031_01740</name>
</gene>
<evidence type="ECO:0000313" key="1">
    <source>
        <dbReference type="EMBL" id="WGV26262.1"/>
    </source>
</evidence>
<keyword evidence="2" id="KW-1185">Reference proteome</keyword>
<dbReference type="EMBL" id="CP124543">
    <property type="protein sequence ID" value="WGV26262.1"/>
    <property type="molecule type" value="Genomic_DNA"/>
</dbReference>
<dbReference type="Proteomes" id="UP001223520">
    <property type="component" value="Chromosome"/>
</dbReference>
<dbReference type="AlphaFoldDB" id="A0AAJ6PA13"/>
<evidence type="ECO:0000313" key="2">
    <source>
        <dbReference type="Proteomes" id="UP001223520"/>
    </source>
</evidence>
<sequence>MITAITTAIEQQSSISDNSTVKQESLNLHDSVSSLEFLDDTEFELERIMFEEFAKGLPSDIPMADF</sequence>
<dbReference type="RefSeq" id="WP_281483516.1">
    <property type="nucleotide sequence ID" value="NZ_CP124543.1"/>
</dbReference>
<name>A0AAJ6PA13_9CYAN</name>
<reference evidence="1 2" key="1">
    <citation type="journal article" date="2023" name="Limnol Oceanogr Lett">
        <title>Environmental adaptations by the intertidal Antarctic cyanobacterium Halotia branconii CENA392 as revealed using long-read genome sequencing.</title>
        <authorList>
            <person name="Dextro R.B."/>
            <person name="Delbaje E."/>
            <person name="Freitas P.N.N."/>
            <person name="Geraldes V."/>
            <person name="Pinto E."/>
            <person name="Long P.F."/>
            <person name="Fiore M.F."/>
        </authorList>
    </citation>
    <scope>NUCLEOTIDE SEQUENCE [LARGE SCALE GENOMIC DNA]</scope>
    <source>
        <strain evidence="1 2">CENA392</strain>
    </source>
</reference>
<dbReference type="KEGG" id="hbq:QI031_01740"/>
<protein>
    <submittedName>
        <fullName evidence="1">Uncharacterized protein</fullName>
    </submittedName>
</protein>
<organism evidence="1 2">
    <name type="scientific">Halotia branconii CENA392</name>
    <dbReference type="NCBI Taxonomy" id="1539056"/>
    <lineage>
        <taxon>Bacteria</taxon>
        <taxon>Bacillati</taxon>
        <taxon>Cyanobacteriota</taxon>
        <taxon>Cyanophyceae</taxon>
        <taxon>Nostocales</taxon>
        <taxon>Nodulariaceae</taxon>
        <taxon>Halotia</taxon>
    </lineage>
</organism>
<accession>A0AAJ6PA13</accession>